<evidence type="ECO:0000313" key="2">
    <source>
        <dbReference type="EMBL" id="WVN87660.1"/>
    </source>
</evidence>
<organism evidence="2 3">
    <name type="scientific">Cryptococcus depauperatus CBS 7841</name>
    <dbReference type="NCBI Taxonomy" id="1295531"/>
    <lineage>
        <taxon>Eukaryota</taxon>
        <taxon>Fungi</taxon>
        <taxon>Dikarya</taxon>
        <taxon>Basidiomycota</taxon>
        <taxon>Agaricomycotina</taxon>
        <taxon>Tremellomycetes</taxon>
        <taxon>Tremellales</taxon>
        <taxon>Cryptococcaceae</taxon>
        <taxon>Cryptococcus</taxon>
    </lineage>
</organism>
<name>A0AAJ8M0Q2_9TREE</name>
<reference evidence="2" key="2">
    <citation type="journal article" date="2022" name="Elife">
        <title>Obligate sexual reproduction of a homothallic fungus closely related to the Cryptococcus pathogenic species complex.</title>
        <authorList>
            <person name="Passer A.R."/>
            <person name="Clancey S.A."/>
            <person name="Shea T."/>
            <person name="David-Palma M."/>
            <person name="Averette A.F."/>
            <person name="Boekhout T."/>
            <person name="Porcel B.M."/>
            <person name="Nowrousian M."/>
            <person name="Cuomo C.A."/>
            <person name="Sun S."/>
            <person name="Heitman J."/>
            <person name="Coelho M.A."/>
        </authorList>
    </citation>
    <scope>NUCLEOTIDE SEQUENCE</scope>
    <source>
        <strain evidence="2">CBS 7841</strain>
    </source>
</reference>
<keyword evidence="3" id="KW-1185">Reference proteome</keyword>
<dbReference type="RefSeq" id="XP_066068360.1">
    <property type="nucleotide sequence ID" value="XM_066212263.1"/>
</dbReference>
<dbReference type="KEGG" id="cdep:91087056"/>
<accession>A0AAJ8M0Q2</accession>
<evidence type="ECO:0000313" key="3">
    <source>
        <dbReference type="Proteomes" id="UP000094043"/>
    </source>
</evidence>
<dbReference type="EMBL" id="CP143786">
    <property type="protein sequence ID" value="WVN87660.1"/>
    <property type="molecule type" value="Genomic_DNA"/>
</dbReference>
<proteinExistence type="predicted"/>
<dbReference type="Proteomes" id="UP000094043">
    <property type="component" value="Chromosome 3"/>
</dbReference>
<reference evidence="2" key="1">
    <citation type="submission" date="2016-06" db="EMBL/GenBank/DDBJ databases">
        <authorList>
            <person name="Cuomo C."/>
            <person name="Litvintseva A."/>
            <person name="Heitman J."/>
            <person name="Chen Y."/>
            <person name="Sun S."/>
            <person name="Springer D."/>
            <person name="Dromer F."/>
            <person name="Young S."/>
            <person name="Zeng Q."/>
            <person name="Chapman S."/>
            <person name="Gujja S."/>
            <person name="Saif S."/>
            <person name="Birren B."/>
        </authorList>
    </citation>
    <scope>NUCLEOTIDE SEQUENCE</scope>
    <source>
        <strain evidence="2">CBS 7841</strain>
    </source>
</reference>
<sequence length="158" mass="18261">MDSQTVRQQLSRLRLEETFSIKRIQFERGGPRTIGSDDNGSDGKKSHLHQLWLSNKHNQEVLQMETGVKESKSQVDSTLDRNGIATGYDTWRYPTSPSNDWKVPLHHFPPQNRWSIINDLSNNRKRDSVDFISTSVLETPATSLQKKMQTEDIILQWP</sequence>
<dbReference type="AlphaFoldDB" id="A0AAJ8M0Q2"/>
<gene>
    <name evidence="2" type="ORF">L203_102845</name>
</gene>
<dbReference type="GeneID" id="91087056"/>
<reference evidence="2" key="3">
    <citation type="submission" date="2024-01" db="EMBL/GenBank/DDBJ databases">
        <authorList>
            <person name="Coelho M.A."/>
            <person name="David-Palma M."/>
            <person name="Shea T."/>
            <person name="Sun S."/>
            <person name="Cuomo C.A."/>
            <person name="Heitman J."/>
        </authorList>
    </citation>
    <scope>NUCLEOTIDE SEQUENCE</scope>
    <source>
        <strain evidence="2">CBS 7841</strain>
    </source>
</reference>
<evidence type="ECO:0000256" key="1">
    <source>
        <dbReference type="SAM" id="MobiDB-lite"/>
    </source>
</evidence>
<protein>
    <submittedName>
        <fullName evidence="2">Uncharacterized protein</fullName>
    </submittedName>
</protein>
<feature type="region of interest" description="Disordered" evidence="1">
    <location>
        <begin position="27"/>
        <end position="46"/>
    </location>
</feature>